<dbReference type="SMART" id="SM00138">
    <property type="entry name" value="MeTrc"/>
    <property type="match status" value="1"/>
</dbReference>
<dbReference type="Proteomes" id="UP000075766">
    <property type="component" value="Unassembled WGS sequence"/>
</dbReference>
<dbReference type="Pfam" id="PF03705">
    <property type="entry name" value="CheR_N"/>
    <property type="match status" value="1"/>
</dbReference>
<accession>A0ABR5VGP6</accession>
<organism evidence="7 8">
    <name type="scientific">Marichromatium gracile</name>
    <name type="common">Chromatium gracile</name>
    <dbReference type="NCBI Taxonomy" id="1048"/>
    <lineage>
        <taxon>Bacteria</taxon>
        <taxon>Pseudomonadati</taxon>
        <taxon>Pseudomonadota</taxon>
        <taxon>Gammaproteobacteria</taxon>
        <taxon>Chromatiales</taxon>
        <taxon>Chromatiaceae</taxon>
        <taxon>Marichromatium</taxon>
    </lineage>
</organism>
<dbReference type="Pfam" id="PF01739">
    <property type="entry name" value="CheR"/>
    <property type="match status" value="1"/>
</dbReference>
<protein>
    <recommendedName>
        <fullName evidence="5">Chemotaxis protein methyltransferase</fullName>
        <ecNumber evidence="5">2.1.1.80</ecNumber>
    </recommendedName>
</protein>
<evidence type="ECO:0000313" key="7">
    <source>
        <dbReference type="EMBL" id="KXX64744.1"/>
    </source>
</evidence>
<comment type="catalytic activity">
    <reaction evidence="1 5">
        <text>L-glutamyl-[protein] + S-adenosyl-L-methionine = [protein]-L-glutamate 5-O-methyl ester + S-adenosyl-L-homocysteine</text>
        <dbReference type="Rhea" id="RHEA:24452"/>
        <dbReference type="Rhea" id="RHEA-COMP:10208"/>
        <dbReference type="Rhea" id="RHEA-COMP:10311"/>
        <dbReference type="ChEBI" id="CHEBI:29973"/>
        <dbReference type="ChEBI" id="CHEBI:57856"/>
        <dbReference type="ChEBI" id="CHEBI:59789"/>
        <dbReference type="ChEBI" id="CHEBI:82795"/>
        <dbReference type="EC" id="2.1.1.80"/>
    </reaction>
</comment>
<dbReference type="InterPro" id="IPR022641">
    <property type="entry name" value="CheR_N"/>
</dbReference>
<dbReference type="InterPro" id="IPR022642">
    <property type="entry name" value="CheR_C"/>
</dbReference>
<keyword evidence="8" id="KW-1185">Reference proteome</keyword>
<dbReference type="SUPFAM" id="SSF53335">
    <property type="entry name" value="S-adenosyl-L-methionine-dependent methyltransferases"/>
    <property type="match status" value="1"/>
</dbReference>
<comment type="caution">
    <text evidence="7">The sequence shown here is derived from an EMBL/GenBank/DDBJ whole genome shotgun (WGS) entry which is preliminary data.</text>
</comment>
<dbReference type="InterPro" id="IPR036804">
    <property type="entry name" value="CheR_N_sf"/>
</dbReference>
<dbReference type="InterPro" id="IPR026024">
    <property type="entry name" value="Chemotaxis_MeTrfase_CheR"/>
</dbReference>
<gene>
    <name evidence="7" type="ORF">AY586_12470</name>
</gene>
<evidence type="ECO:0000256" key="4">
    <source>
        <dbReference type="ARBA" id="ARBA00022691"/>
    </source>
</evidence>
<feature type="domain" description="CheR-type methyltransferase" evidence="6">
    <location>
        <begin position="1"/>
        <end position="268"/>
    </location>
</feature>
<dbReference type="SUPFAM" id="SSF47757">
    <property type="entry name" value="Chemotaxis receptor methyltransferase CheR, N-terminal domain"/>
    <property type="match status" value="1"/>
</dbReference>
<proteinExistence type="predicted"/>
<evidence type="ECO:0000256" key="2">
    <source>
        <dbReference type="ARBA" id="ARBA00022603"/>
    </source>
</evidence>
<dbReference type="EMBL" id="LSYU01000046">
    <property type="protein sequence ID" value="KXX64744.1"/>
    <property type="molecule type" value="Genomic_DNA"/>
</dbReference>
<name>A0ABR5VGP6_MARGR</name>
<reference evidence="7 8" key="1">
    <citation type="submission" date="2016-02" db="EMBL/GenBank/DDBJ databases">
        <title>Genome sequence of Marichromatium gracile YL-28, a purple sulfur bacterium.</title>
        <authorList>
            <person name="Zhao C."/>
            <person name="Hong X."/>
            <person name="Chen S."/>
            <person name="Yang S."/>
        </authorList>
    </citation>
    <scope>NUCLEOTIDE SEQUENCE [LARGE SCALE GENOMIC DNA]</scope>
    <source>
        <strain evidence="7 8">YL28</strain>
    </source>
</reference>
<evidence type="ECO:0000259" key="6">
    <source>
        <dbReference type="PROSITE" id="PS50123"/>
    </source>
</evidence>
<dbReference type="PANTHER" id="PTHR24422:SF19">
    <property type="entry name" value="CHEMOTAXIS PROTEIN METHYLTRANSFERASE"/>
    <property type="match status" value="1"/>
</dbReference>
<evidence type="ECO:0000313" key="8">
    <source>
        <dbReference type="Proteomes" id="UP000075766"/>
    </source>
</evidence>
<dbReference type="InterPro" id="IPR000780">
    <property type="entry name" value="CheR_MeTrfase"/>
</dbReference>
<evidence type="ECO:0000256" key="1">
    <source>
        <dbReference type="ARBA" id="ARBA00001541"/>
    </source>
</evidence>
<dbReference type="PRINTS" id="PR00996">
    <property type="entry name" value="CHERMTFRASE"/>
</dbReference>
<dbReference type="PANTHER" id="PTHR24422">
    <property type="entry name" value="CHEMOTAXIS PROTEIN METHYLTRANSFERASE"/>
    <property type="match status" value="1"/>
</dbReference>
<keyword evidence="4 5" id="KW-0949">S-adenosyl-L-methionine</keyword>
<comment type="function">
    <text evidence="5">Methylation of the membrane-bound methyl-accepting chemotaxis proteins (MCP) to form gamma-glutamyl methyl ester residues in MCP.</text>
</comment>
<keyword evidence="3 5" id="KW-0808">Transferase</keyword>
<dbReference type="Gene3D" id="3.40.50.150">
    <property type="entry name" value="Vaccinia Virus protein VP39"/>
    <property type="match status" value="1"/>
</dbReference>
<keyword evidence="2 5" id="KW-0489">Methyltransferase</keyword>
<dbReference type="InterPro" id="IPR029063">
    <property type="entry name" value="SAM-dependent_MTases_sf"/>
</dbReference>
<dbReference type="Gene3D" id="1.10.155.10">
    <property type="entry name" value="Chemotaxis receptor methyltransferase CheR, N-terminal domain"/>
    <property type="match status" value="1"/>
</dbReference>
<dbReference type="PIRSF" id="PIRSF000410">
    <property type="entry name" value="CheR"/>
    <property type="match status" value="1"/>
</dbReference>
<dbReference type="PROSITE" id="PS50123">
    <property type="entry name" value="CHER"/>
    <property type="match status" value="1"/>
</dbReference>
<dbReference type="InterPro" id="IPR050903">
    <property type="entry name" value="Bact_Chemotaxis_MeTrfase"/>
</dbReference>
<evidence type="ECO:0000256" key="3">
    <source>
        <dbReference type="ARBA" id="ARBA00022679"/>
    </source>
</evidence>
<sequence length="280" mass="32319">MHEREFPFTSHDFERIRKLIYTYAGISLHAGKVDMVYSRITRRLRATGLRSFDDYLERLVSDAEEWQHFVNSLTTNLTSFFRESHHFPILAEHVQALHAQTRRPLKLWSAACSTGEEPYSMAMTMIDTFGSWSPPVRILATDLDTNVLAQAQAGVYSAERVERLPRDLVRRFFQRGRGANAGMVRVNPAVRALVRFRPFNLLQTQWPMQGPFAAVFCRNVLIYFDKPTQYRLMQRLHPLLYPQGLLFVGHSESLLHAADLFRPRGQTVCIPVARPSGRTR</sequence>
<dbReference type="RefSeq" id="WP_062274822.1">
    <property type="nucleotide sequence ID" value="NZ_LSYU01000046.1"/>
</dbReference>
<dbReference type="EC" id="2.1.1.80" evidence="5"/>
<evidence type="ECO:0000256" key="5">
    <source>
        <dbReference type="PIRNR" id="PIRNR000410"/>
    </source>
</evidence>